<protein>
    <submittedName>
        <fullName evidence="2">Uncharacterized protein</fullName>
    </submittedName>
</protein>
<feature type="transmembrane region" description="Helical" evidence="1">
    <location>
        <begin position="128"/>
        <end position="147"/>
    </location>
</feature>
<proteinExistence type="predicted"/>
<keyword evidence="1" id="KW-0812">Transmembrane</keyword>
<keyword evidence="1" id="KW-1133">Transmembrane helix</keyword>
<evidence type="ECO:0000256" key="1">
    <source>
        <dbReference type="SAM" id="Phobius"/>
    </source>
</evidence>
<reference evidence="2" key="1">
    <citation type="journal article" date="2015" name="Nature">
        <title>Complex archaea that bridge the gap between prokaryotes and eukaryotes.</title>
        <authorList>
            <person name="Spang A."/>
            <person name="Saw J.H."/>
            <person name="Jorgensen S.L."/>
            <person name="Zaremba-Niedzwiedzka K."/>
            <person name="Martijn J."/>
            <person name="Lind A.E."/>
            <person name="van Eijk R."/>
            <person name="Schleper C."/>
            <person name="Guy L."/>
            <person name="Ettema T.J."/>
        </authorList>
    </citation>
    <scope>NUCLEOTIDE SEQUENCE</scope>
</reference>
<name>A0A0F9RIP3_9ZZZZ</name>
<accession>A0A0F9RIP3</accession>
<dbReference type="EMBL" id="LAZR01001157">
    <property type="protein sequence ID" value="KKN49662.1"/>
    <property type="molecule type" value="Genomic_DNA"/>
</dbReference>
<comment type="caution">
    <text evidence="2">The sequence shown here is derived from an EMBL/GenBank/DDBJ whole genome shotgun (WGS) entry which is preliminary data.</text>
</comment>
<dbReference type="AlphaFoldDB" id="A0A0F9RIP3"/>
<gene>
    <name evidence="2" type="ORF">LCGC14_0640640</name>
</gene>
<feature type="transmembrane region" description="Helical" evidence="1">
    <location>
        <begin position="102"/>
        <end position="122"/>
    </location>
</feature>
<organism evidence="2">
    <name type="scientific">marine sediment metagenome</name>
    <dbReference type="NCBI Taxonomy" id="412755"/>
    <lineage>
        <taxon>unclassified sequences</taxon>
        <taxon>metagenomes</taxon>
        <taxon>ecological metagenomes</taxon>
    </lineage>
</organism>
<feature type="transmembrane region" description="Helical" evidence="1">
    <location>
        <begin position="35"/>
        <end position="56"/>
    </location>
</feature>
<keyword evidence="1" id="KW-0472">Membrane</keyword>
<evidence type="ECO:0000313" key="2">
    <source>
        <dbReference type="EMBL" id="KKN49662.1"/>
    </source>
</evidence>
<sequence>MVKYKEILGLFCVYVALILVALYISLFFIPDMIVYITFITQAGAAFISIVVFSFYLRSWKILEIFTNISNLLNENSNWELMQKSFDRALRLKPLKNERTTKYLVFLVTSASLLIIISITINLIMSVGIAYYIIPVFFTIFLVIIGLISKVSENPAKKLINWINDSNKSLIDEYNRLRQFKIEGTSDYFNNISSNLSNLSTQLQNFENPISKNIRINSIFNYLSSLKTNFEIIFKIIQDVYEIRGKLMTLMALILELRKNQVLNFIQLDQIKKKEIEVERLKNIEQKEAKFKTLEKLIEESFSKRSKEITETVKNQFDNLGETWNEKISEFQQKISQVYDINYKKFGTLNEELKDHYQTLQSKATSLFFEKFYQGLIQSTHEKRSIEKYFEEFLFVADIFFSETIDKLDRAQLTPIMEKLCLIHESMN</sequence>
<feature type="transmembrane region" description="Helical" evidence="1">
    <location>
        <begin position="7"/>
        <end position="29"/>
    </location>
</feature>